<evidence type="ECO:0000256" key="4">
    <source>
        <dbReference type="SAM" id="MobiDB-lite"/>
    </source>
</evidence>
<dbReference type="InterPro" id="IPR050226">
    <property type="entry name" value="NagZ_Beta-hexosaminidase"/>
</dbReference>
<dbReference type="PANTHER" id="PTHR30480">
    <property type="entry name" value="BETA-HEXOSAMINIDASE-RELATED"/>
    <property type="match status" value="1"/>
</dbReference>
<dbReference type="EMBL" id="SKBU01000042">
    <property type="protein sequence ID" value="TCJ13080.1"/>
    <property type="molecule type" value="Genomic_DNA"/>
</dbReference>
<dbReference type="AlphaFoldDB" id="A0A4R1B654"/>
<dbReference type="PROSITE" id="PS00775">
    <property type="entry name" value="GLYCOSYL_HYDROL_F3"/>
    <property type="match status" value="1"/>
</dbReference>
<evidence type="ECO:0000256" key="1">
    <source>
        <dbReference type="ARBA" id="ARBA00005336"/>
    </source>
</evidence>
<dbReference type="GO" id="GO:0005975">
    <property type="term" value="P:carbohydrate metabolic process"/>
    <property type="evidence" value="ECO:0007669"/>
    <property type="project" value="InterPro"/>
</dbReference>
<dbReference type="GO" id="GO:0004553">
    <property type="term" value="F:hydrolase activity, hydrolyzing O-glycosyl compounds"/>
    <property type="evidence" value="ECO:0007669"/>
    <property type="project" value="InterPro"/>
</dbReference>
<dbReference type="PANTHER" id="PTHR30480:SF16">
    <property type="entry name" value="GLYCOSIDE HYDROLASE FAMILY 3 DOMAIN PROTEIN"/>
    <property type="match status" value="1"/>
</dbReference>
<dbReference type="RefSeq" id="WP_132692965.1">
    <property type="nucleotide sequence ID" value="NZ_SKBU01000042.1"/>
</dbReference>
<keyword evidence="3" id="KW-0326">Glycosidase</keyword>
<comment type="caution">
    <text evidence="6">The sequence shown here is derived from an EMBL/GenBank/DDBJ whole genome shotgun (WGS) entry which is preliminary data.</text>
</comment>
<dbReference type="Proteomes" id="UP000295244">
    <property type="component" value="Unassembled WGS sequence"/>
</dbReference>
<evidence type="ECO:0000256" key="2">
    <source>
        <dbReference type="ARBA" id="ARBA00022801"/>
    </source>
</evidence>
<gene>
    <name evidence="6" type="ORF">E0L93_15370</name>
</gene>
<accession>A0A4R1B654</accession>
<dbReference type="InterPro" id="IPR001764">
    <property type="entry name" value="Glyco_hydro_3_N"/>
</dbReference>
<dbReference type="Gene3D" id="3.20.20.300">
    <property type="entry name" value="Glycoside hydrolase, family 3, N-terminal domain"/>
    <property type="match status" value="1"/>
</dbReference>
<dbReference type="PRINTS" id="PR00133">
    <property type="entry name" value="GLHYDRLASE3"/>
</dbReference>
<keyword evidence="7" id="KW-1185">Reference proteome</keyword>
<dbReference type="OrthoDB" id="9805821at2"/>
<protein>
    <recommendedName>
        <fullName evidence="5">Glycoside hydrolase family 3 N-terminal domain-containing protein</fullName>
    </recommendedName>
</protein>
<dbReference type="InterPro" id="IPR019800">
    <property type="entry name" value="Glyco_hydro_3_AS"/>
</dbReference>
<comment type="similarity">
    <text evidence="1">Belongs to the glycosyl hydrolase 3 family.</text>
</comment>
<evidence type="ECO:0000313" key="7">
    <source>
        <dbReference type="Proteomes" id="UP000295244"/>
    </source>
</evidence>
<proteinExistence type="inferred from homology"/>
<evidence type="ECO:0000256" key="3">
    <source>
        <dbReference type="ARBA" id="ARBA00023295"/>
    </source>
</evidence>
<evidence type="ECO:0000259" key="5">
    <source>
        <dbReference type="Pfam" id="PF00933"/>
    </source>
</evidence>
<sequence length="382" mass="40328">MIPDGFSAGRILVSALLLALLLAGCAGESGRQEQRQSEPPPARPAEPEAADKMSLRDAVGQMFMVGIGGTEPDYYIEKMVRERNIGGVILFGHNMVGEEQTRALVSSLQELSVSTEPGIPLLVAVDHEGGIVSHAPWVSEAPSAMRLGQSGDPQRVRSTAESIGRQLREAGVNTNLAPVVDTGFGAAIGERSFGTDPQLVARMGAAAVRGFEAAGIVSSAKHFPNHGPATEDSHVGLPVVDHDLETVLAHDLPPFRAAVRAGVPMVMVGHLLYPAIDPDLPASMSPEAIRLLRDELGFDGVVVTDDLNMAGARRGGTVADAAVEAVSAGADLLIVGATPEEQAAAYRAVVSAVESGEIPRERIDEAVERVMRLKERYELYDD</sequence>
<dbReference type="InterPro" id="IPR036962">
    <property type="entry name" value="Glyco_hydro_3_N_sf"/>
</dbReference>
<organism evidence="6 7">
    <name type="scientific">Rubrobacter taiwanensis</name>
    <dbReference type="NCBI Taxonomy" id="185139"/>
    <lineage>
        <taxon>Bacteria</taxon>
        <taxon>Bacillati</taxon>
        <taxon>Actinomycetota</taxon>
        <taxon>Rubrobacteria</taxon>
        <taxon>Rubrobacterales</taxon>
        <taxon>Rubrobacteraceae</taxon>
        <taxon>Rubrobacter</taxon>
    </lineage>
</organism>
<evidence type="ECO:0000313" key="6">
    <source>
        <dbReference type="EMBL" id="TCJ13080.1"/>
    </source>
</evidence>
<feature type="region of interest" description="Disordered" evidence="4">
    <location>
        <begin position="29"/>
        <end position="52"/>
    </location>
</feature>
<dbReference type="InterPro" id="IPR017853">
    <property type="entry name" value="GH"/>
</dbReference>
<dbReference type="GO" id="GO:0009254">
    <property type="term" value="P:peptidoglycan turnover"/>
    <property type="evidence" value="ECO:0007669"/>
    <property type="project" value="TreeGrafter"/>
</dbReference>
<reference evidence="6 7" key="1">
    <citation type="submission" date="2019-03" db="EMBL/GenBank/DDBJ databases">
        <title>Whole genome sequence of a novel Rubrobacter taiwanensis strain, isolated from Yellowstone National Park.</title>
        <authorList>
            <person name="Freed S."/>
            <person name="Ramaley R.F."/>
            <person name="Kyndt J.A."/>
        </authorList>
    </citation>
    <scope>NUCLEOTIDE SEQUENCE [LARGE SCALE GENOMIC DNA]</scope>
    <source>
        <strain evidence="6 7">Yellowstone</strain>
    </source>
</reference>
<dbReference type="SUPFAM" id="SSF51445">
    <property type="entry name" value="(Trans)glycosidases"/>
    <property type="match status" value="1"/>
</dbReference>
<dbReference type="Pfam" id="PF00933">
    <property type="entry name" value="Glyco_hydro_3"/>
    <property type="match status" value="1"/>
</dbReference>
<name>A0A4R1B654_9ACTN</name>
<feature type="domain" description="Glycoside hydrolase family 3 N-terminal" evidence="5">
    <location>
        <begin position="55"/>
        <end position="373"/>
    </location>
</feature>
<keyword evidence="2" id="KW-0378">Hydrolase</keyword>